<organism evidence="3 4">
    <name type="scientific">Menidia menidia</name>
    <name type="common">Atlantic silverside</name>
    <dbReference type="NCBI Taxonomy" id="238744"/>
    <lineage>
        <taxon>Eukaryota</taxon>
        <taxon>Metazoa</taxon>
        <taxon>Chordata</taxon>
        <taxon>Craniata</taxon>
        <taxon>Vertebrata</taxon>
        <taxon>Euteleostomi</taxon>
        <taxon>Actinopterygii</taxon>
        <taxon>Neopterygii</taxon>
        <taxon>Teleostei</taxon>
        <taxon>Neoteleostei</taxon>
        <taxon>Acanthomorphata</taxon>
        <taxon>Ovalentaria</taxon>
        <taxon>Atherinomorphae</taxon>
        <taxon>Atheriniformes</taxon>
        <taxon>Atherinopsidae</taxon>
        <taxon>Menidiinae</taxon>
        <taxon>Menidia</taxon>
    </lineage>
</organism>
<gene>
    <name evidence="3" type="ORF">MMEN_LOCUS4881</name>
</gene>
<feature type="region of interest" description="Disordered" evidence="1">
    <location>
        <begin position="86"/>
        <end position="282"/>
    </location>
</feature>
<dbReference type="EMBL" id="CAJRST010004446">
    <property type="protein sequence ID" value="CAG5871273.1"/>
    <property type="molecule type" value="Genomic_DNA"/>
</dbReference>
<dbReference type="AlphaFoldDB" id="A0A8S4AN31"/>
<evidence type="ECO:0000313" key="4">
    <source>
        <dbReference type="Proteomes" id="UP000677803"/>
    </source>
</evidence>
<evidence type="ECO:0000256" key="1">
    <source>
        <dbReference type="SAM" id="MobiDB-lite"/>
    </source>
</evidence>
<dbReference type="PANTHER" id="PTHR16502">
    <property type="entry name" value="KERATINOCYTE-ASSOCIATED TRANSMEMBRANE PROTEIN 2"/>
    <property type="match status" value="1"/>
</dbReference>
<feature type="transmembrane region" description="Helical" evidence="2">
    <location>
        <begin position="312"/>
        <end position="330"/>
    </location>
</feature>
<keyword evidence="2" id="KW-1133">Transmembrane helix</keyword>
<dbReference type="Proteomes" id="UP000677803">
    <property type="component" value="Unassembled WGS sequence"/>
</dbReference>
<proteinExistence type="predicted"/>
<dbReference type="PANTHER" id="PTHR16502:SF0">
    <property type="entry name" value="KERATINOCYTE-ASSOCIATED TRANSMEMBRANE PROTEIN 2"/>
    <property type="match status" value="1"/>
</dbReference>
<keyword evidence="4" id="KW-1185">Reference proteome</keyword>
<evidence type="ECO:0000313" key="3">
    <source>
        <dbReference type="EMBL" id="CAG5871273.1"/>
    </source>
</evidence>
<dbReference type="InterPro" id="IPR037645">
    <property type="entry name" value="KCT2"/>
</dbReference>
<name>A0A8S4AN31_9TELE</name>
<dbReference type="Pfam" id="PF17818">
    <property type="entry name" value="KCT2"/>
    <property type="match status" value="1"/>
</dbReference>
<feature type="compositionally biased region" description="Low complexity" evidence="1">
    <location>
        <begin position="177"/>
        <end position="206"/>
    </location>
</feature>
<feature type="compositionally biased region" description="Polar residues" evidence="1">
    <location>
        <begin position="116"/>
        <end position="130"/>
    </location>
</feature>
<reference evidence="3" key="1">
    <citation type="submission" date="2021-05" db="EMBL/GenBank/DDBJ databases">
        <authorList>
            <person name="Tigano A."/>
        </authorList>
    </citation>
    <scope>NUCLEOTIDE SEQUENCE</scope>
</reference>
<comment type="caution">
    <text evidence="3">The sequence shown here is derived from an EMBL/GenBank/DDBJ whole genome shotgun (WGS) entry which is preliminary data.</text>
</comment>
<evidence type="ECO:0000256" key="2">
    <source>
        <dbReference type="SAM" id="Phobius"/>
    </source>
</evidence>
<feature type="compositionally biased region" description="Polar residues" evidence="1">
    <location>
        <begin position="233"/>
        <end position="246"/>
    </location>
</feature>
<accession>A0A8S4AN31</accession>
<feature type="region of interest" description="Disordered" evidence="1">
    <location>
        <begin position="1"/>
        <end position="26"/>
    </location>
</feature>
<sequence length="379" mass="41187">MRSKPRPLRSHVTQPRPSAFFSPHSKLRRPQSRINMATCGSTGQSKRPIYTFCLVVFIQLLFNGCFSAPLNETTKGTENVTQSLTTLSQGTGGMDNASAEQSETTKKAPPTLLAGNESTAAKATDNNASAGTPPKESPESVKTDSITVIASSADIPPKDPAVNDTIKAPSGKTSGDPAPSQVPPAQASSNCSTAAPATTAAPAAPLKTDKPATAESKVTDPGLKNPNTPSPLAVQSTESDPPQTTDQRSDGDVSYYGDDEDTYMSNDDIDGKPERTDEGFDQVEDKQRVEEMEVTRYKGADVYNSEDEDSHFFFHLIILAFLVAIVYITYHNKRKILLLVQSKRWKDGLCSHNTVEYHRLDQNVHEAMPSLKMTRDYIF</sequence>
<keyword evidence="2" id="KW-0472">Membrane</keyword>
<dbReference type="OrthoDB" id="5846619at2759"/>
<keyword evidence="2" id="KW-0812">Transmembrane</keyword>
<protein>
    <submittedName>
        <fullName evidence="3">(Atlantic silverside) hypothetical protein</fullName>
    </submittedName>
</protein>
<feature type="compositionally biased region" description="Basic and acidic residues" evidence="1">
    <location>
        <begin position="269"/>
        <end position="282"/>
    </location>
</feature>